<dbReference type="NCBIfam" id="TIGR02595">
    <property type="entry name" value="PEP_CTERM"/>
    <property type="match status" value="1"/>
</dbReference>
<dbReference type="InterPro" id="IPR013424">
    <property type="entry name" value="Ice-binding_C"/>
</dbReference>
<dbReference type="CDD" id="cd01846">
    <property type="entry name" value="fatty_acyltransferase_like"/>
    <property type="match status" value="1"/>
</dbReference>
<reference evidence="3" key="1">
    <citation type="journal article" date="2020" name="mSystems">
        <title>Genome- and Community-Level Interaction Insights into Carbon Utilization and Element Cycling Functions of Hydrothermarchaeota in Hydrothermal Sediment.</title>
        <authorList>
            <person name="Zhou Z."/>
            <person name="Liu Y."/>
            <person name="Xu W."/>
            <person name="Pan J."/>
            <person name="Luo Z.H."/>
            <person name="Li M."/>
        </authorList>
    </citation>
    <scope>NUCLEOTIDE SEQUENCE [LARGE SCALE GENOMIC DNA]</scope>
    <source>
        <strain evidence="3">HyVt-443</strain>
    </source>
</reference>
<keyword evidence="1" id="KW-0378">Hydrolase</keyword>
<sequence length="401" mass="41299">MDRGEIRDASSVSWGGCLGGLFPVGTMSYYSGRRSIRPLAASILVCQEHPPPDIRTIREGVVPMKRFSLLLQVLSLLIVIPVSGQATLYSAIHVFGDSLSDNGNVRLALLGGGIDALTPVPVSGNGFIPDLPYDRGAGLLPALSNGPNWIEDLSTSLLGAPVAPSLAGGSNHAFGGARMAASDASAVPSVAEQVSGFLAAQTQPLDPDALYVVWGGGNDVRDAAALTLGGGDPSSILAAYADALQGAVGSLLAAGADYLLVPNIPDIGMTPAIRQYGDAAAAAVSLLTAGFNDLYNDVLDALQLVHSEARIIRLDTYRLLDQVVASPASFGLSDADNACAASVDCIADPDGHFFWDGIHPTAAGHALIAAAALRAVPEPSVPLLLLIGLGVLFRVRRPRMA</sequence>
<gene>
    <name evidence="3" type="ORF">ENI96_09585</name>
</gene>
<evidence type="ECO:0000256" key="2">
    <source>
        <dbReference type="SAM" id="Phobius"/>
    </source>
</evidence>
<name>A0A831W3I8_9GAMM</name>
<dbReference type="SUPFAM" id="SSF52266">
    <property type="entry name" value="SGNH hydrolase"/>
    <property type="match status" value="1"/>
</dbReference>
<dbReference type="Proteomes" id="UP000886251">
    <property type="component" value="Unassembled WGS sequence"/>
</dbReference>
<feature type="transmembrane region" description="Helical" evidence="2">
    <location>
        <begin position="67"/>
        <end position="92"/>
    </location>
</feature>
<keyword evidence="2" id="KW-0472">Membrane</keyword>
<dbReference type="PANTHER" id="PTHR45648">
    <property type="entry name" value="GDSL LIPASE/ACYLHYDROLASE FAMILY PROTEIN (AFU_ORTHOLOGUE AFUA_4G14700)"/>
    <property type="match status" value="1"/>
</dbReference>
<dbReference type="EMBL" id="DRKP01000111">
    <property type="protein sequence ID" value="HEB96664.1"/>
    <property type="molecule type" value="Genomic_DNA"/>
</dbReference>
<dbReference type="Pfam" id="PF00657">
    <property type="entry name" value="Lipase_GDSL"/>
    <property type="match status" value="1"/>
</dbReference>
<dbReference type="InterPro" id="IPR001087">
    <property type="entry name" value="GDSL"/>
</dbReference>
<dbReference type="AlphaFoldDB" id="A0A831W3I8"/>
<accession>A0A831W3I8</accession>
<keyword evidence="2" id="KW-0812">Transmembrane</keyword>
<evidence type="ECO:0000256" key="1">
    <source>
        <dbReference type="ARBA" id="ARBA00022801"/>
    </source>
</evidence>
<dbReference type="InterPro" id="IPR036514">
    <property type="entry name" value="SGNH_hydro_sf"/>
</dbReference>
<organism evidence="3">
    <name type="scientific">Sedimenticola thiotaurini</name>
    <dbReference type="NCBI Taxonomy" id="1543721"/>
    <lineage>
        <taxon>Bacteria</taxon>
        <taxon>Pseudomonadati</taxon>
        <taxon>Pseudomonadota</taxon>
        <taxon>Gammaproteobacteria</taxon>
        <taxon>Chromatiales</taxon>
        <taxon>Sedimenticolaceae</taxon>
        <taxon>Sedimenticola</taxon>
    </lineage>
</organism>
<dbReference type="PANTHER" id="PTHR45648:SF22">
    <property type="entry name" value="GDSL LIPASE_ACYLHYDROLASE FAMILY PROTEIN (AFU_ORTHOLOGUE AFUA_4G14700)"/>
    <property type="match status" value="1"/>
</dbReference>
<dbReference type="GO" id="GO:0016788">
    <property type="term" value="F:hydrolase activity, acting on ester bonds"/>
    <property type="evidence" value="ECO:0007669"/>
    <property type="project" value="InterPro"/>
</dbReference>
<keyword evidence="2" id="KW-1133">Transmembrane helix</keyword>
<feature type="transmembrane region" description="Helical" evidence="2">
    <location>
        <begin position="12"/>
        <end position="30"/>
    </location>
</feature>
<protein>
    <submittedName>
        <fullName evidence="3">PEP-CTERM sorting domain-containing protein</fullName>
    </submittedName>
</protein>
<comment type="caution">
    <text evidence="3">The sequence shown here is derived from an EMBL/GenBank/DDBJ whole genome shotgun (WGS) entry which is preliminary data.</text>
</comment>
<dbReference type="Gene3D" id="3.40.50.1110">
    <property type="entry name" value="SGNH hydrolase"/>
    <property type="match status" value="1"/>
</dbReference>
<evidence type="ECO:0000313" key="3">
    <source>
        <dbReference type="EMBL" id="HEB96664.1"/>
    </source>
</evidence>
<dbReference type="InterPro" id="IPR051058">
    <property type="entry name" value="GDSL_Est/Lipase"/>
</dbReference>
<proteinExistence type="predicted"/>